<gene>
    <name evidence="2" type="ORF">SAMN04488519_102223</name>
</gene>
<keyword evidence="1" id="KW-1133">Transmembrane helix</keyword>
<evidence type="ECO:0000313" key="3">
    <source>
        <dbReference type="Proteomes" id="UP000199564"/>
    </source>
</evidence>
<keyword evidence="3" id="KW-1185">Reference proteome</keyword>
<dbReference type="Proteomes" id="UP000199564">
    <property type="component" value="Unassembled WGS sequence"/>
</dbReference>
<evidence type="ECO:0000313" key="2">
    <source>
        <dbReference type="EMBL" id="SFN84445.1"/>
    </source>
</evidence>
<name>A0A1I5CBP4_9BACT</name>
<organism evidence="2 3">
    <name type="scientific">Algoriphagus ornithinivorans</name>
    <dbReference type="NCBI Taxonomy" id="226506"/>
    <lineage>
        <taxon>Bacteria</taxon>
        <taxon>Pseudomonadati</taxon>
        <taxon>Bacteroidota</taxon>
        <taxon>Cytophagia</taxon>
        <taxon>Cytophagales</taxon>
        <taxon>Cyclobacteriaceae</taxon>
        <taxon>Algoriphagus</taxon>
    </lineage>
</organism>
<sequence>MSVIPPIQPFKEPKGYFEDLPDQIMARVQSKTDYSWIKWAAVAIIALSVGIYTFLPQSKTDEYLVLDNQVNLYIDANYWTAEDILSMSDNPDELLEGIIEEEFPVVDELWDTEDQNIFEL</sequence>
<dbReference type="EMBL" id="FOVW01000002">
    <property type="protein sequence ID" value="SFN84445.1"/>
    <property type="molecule type" value="Genomic_DNA"/>
</dbReference>
<dbReference type="AlphaFoldDB" id="A0A1I5CBP4"/>
<dbReference type="RefSeq" id="WP_091650294.1">
    <property type="nucleotide sequence ID" value="NZ_FOVW01000002.1"/>
</dbReference>
<accession>A0A1I5CBP4</accession>
<feature type="transmembrane region" description="Helical" evidence="1">
    <location>
        <begin position="36"/>
        <end position="55"/>
    </location>
</feature>
<evidence type="ECO:0000256" key="1">
    <source>
        <dbReference type="SAM" id="Phobius"/>
    </source>
</evidence>
<keyword evidence="1" id="KW-0812">Transmembrane</keyword>
<reference evidence="3" key="1">
    <citation type="submission" date="2016-10" db="EMBL/GenBank/DDBJ databases">
        <authorList>
            <person name="Varghese N."/>
            <person name="Submissions S."/>
        </authorList>
    </citation>
    <scope>NUCLEOTIDE SEQUENCE [LARGE SCALE GENOMIC DNA]</scope>
    <source>
        <strain evidence="3">DSM 15282</strain>
    </source>
</reference>
<keyword evidence="1" id="KW-0472">Membrane</keyword>
<protein>
    <submittedName>
        <fullName evidence="2">Uncharacterized protein</fullName>
    </submittedName>
</protein>
<dbReference type="STRING" id="226506.SAMN04488519_102223"/>
<proteinExistence type="predicted"/>